<reference evidence="2 3" key="1">
    <citation type="submission" date="2024-07" db="EMBL/GenBank/DDBJ databases">
        <title>Novosphingobium kalidii RD2P27.</title>
        <authorList>
            <person name="Sun J.-Q."/>
        </authorList>
    </citation>
    <scope>NUCLEOTIDE SEQUENCE [LARGE SCALE GENOMIC DNA]</scope>
    <source>
        <strain evidence="2 3">RD2P27</strain>
    </source>
</reference>
<evidence type="ECO:0000313" key="2">
    <source>
        <dbReference type="EMBL" id="MET1755634.1"/>
    </source>
</evidence>
<organism evidence="2 3">
    <name type="scientific">Novosphingobium kalidii</name>
    <dbReference type="NCBI Taxonomy" id="3230299"/>
    <lineage>
        <taxon>Bacteria</taxon>
        <taxon>Pseudomonadati</taxon>
        <taxon>Pseudomonadota</taxon>
        <taxon>Alphaproteobacteria</taxon>
        <taxon>Sphingomonadales</taxon>
        <taxon>Sphingomonadaceae</taxon>
        <taxon>Novosphingobium</taxon>
    </lineage>
</organism>
<keyword evidence="1" id="KW-0732">Signal</keyword>
<accession>A0ABV2D2U4</accession>
<dbReference type="EMBL" id="JBEWLY010000013">
    <property type="protein sequence ID" value="MET1755634.1"/>
    <property type="molecule type" value="Genomic_DNA"/>
</dbReference>
<dbReference type="Proteomes" id="UP001548713">
    <property type="component" value="Unassembled WGS sequence"/>
</dbReference>
<proteinExistence type="predicted"/>
<dbReference type="RefSeq" id="WP_353984079.1">
    <property type="nucleotide sequence ID" value="NZ_JBEWLY010000013.1"/>
</dbReference>
<comment type="caution">
    <text evidence="2">The sequence shown here is derived from an EMBL/GenBank/DDBJ whole genome shotgun (WGS) entry which is preliminary data.</text>
</comment>
<feature type="signal peptide" evidence="1">
    <location>
        <begin position="1"/>
        <end position="20"/>
    </location>
</feature>
<sequence>MIARRLPASALCAAATLALLGGCAKRGEIVVDQGVGITAVRSQCPAVGIPDFTGDVTLFRTAGDTTAENIDVVAAMTNVRAQCNEQQGDKVIATVSFDVYGRRSDTTGARQVTVPYFVSVLQGGTTVTSKRIGSVTLNFAPGEARAQAHGSGSAYIDRAAATLPAEIRERITRKRKPGDTDAALDPLADPEVRAAVARASFEVLVGFQLNDQQIAYNATR</sequence>
<evidence type="ECO:0000256" key="1">
    <source>
        <dbReference type="SAM" id="SignalP"/>
    </source>
</evidence>
<feature type="chain" id="PRO_5045767757" description="Lipoprotein" evidence="1">
    <location>
        <begin position="21"/>
        <end position="220"/>
    </location>
</feature>
<evidence type="ECO:0000313" key="3">
    <source>
        <dbReference type="Proteomes" id="UP001548713"/>
    </source>
</evidence>
<keyword evidence="3" id="KW-1185">Reference proteome</keyword>
<evidence type="ECO:0008006" key="4">
    <source>
        <dbReference type="Google" id="ProtNLM"/>
    </source>
</evidence>
<dbReference type="PROSITE" id="PS51257">
    <property type="entry name" value="PROKAR_LIPOPROTEIN"/>
    <property type="match status" value="1"/>
</dbReference>
<name>A0ABV2D2U4_9SPHN</name>
<protein>
    <recommendedName>
        <fullName evidence="4">Lipoprotein</fullName>
    </recommendedName>
</protein>
<gene>
    <name evidence="2" type="ORF">ABVV53_09210</name>
</gene>